<sequence length="469" mass="49102">MTPPASATLPLDMPASAAGQSDVRGSVAVDLGAPRWQQMRRFAGPGLLVAIGYMDPGNWATDIESGSRLGYALLWVVVASSLGAMVLQLLAARLGLVTGKDLARHSRERYGPRVWPLQWLGAQVSIVACDLAEVLGGALAFKLLLGVPLLWGVALTAVMTVLVLGLHGRGVRQLEAVIIALLVCIMGSFAVQLVLTPPDWAAVALGLVPTLPSLPVAGSAAGSTVGNTAGSHHAALVLALGIVGATIMPHNLYLHSSLVQTRHAAPTGAPLDLAQRQQQLRKLLGLARWDTLISLAMAMAVNAAILILAAAAFHAPGQVVVSDLAQAYERLLPIAGGAAALLFGLALLASGQSSTLTGTLAAQIILDGFLRLRWPAWVTRLLTRALALVPAALGVYWLGDAAVGDLLVWSQVVLSLQLPMAMWPLIRLCSERRTLGEFTISRFKQALAWGIFALICSANAVLVVGLFRG</sequence>
<comment type="caution">
    <text evidence="1">The sequence shown here is derived from an EMBL/GenBank/DDBJ whole genome shotgun (WGS) entry which is preliminary data.</text>
</comment>
<dbReference type="EMBL" id="JAWDIE010000007">
    <property type="protein sequence ID" value="MEJ7137963.1"/>
    <property type="molecule type" value="Genomic_DNA"/>
</dbReference>
<proteinExistence type="predicted"/>
<accession>A0ACC6P185</accession>
<protein>
    <submittedName>
        <fullName evidence="1">Nramp family divalent metal transporter</fullName>
    </submittedName>
</protein>
<keyword evidence="2" id="KW-1185">Reference proteome</keyword>
<evidence type="ECO:0000313" key="1">
    <source>
        <dbReference type="EMBL" id="MEJ7137963.1"/>
    </source>
</evidence>
<reference evidence="1" key="1">
    <citation type="submission" date="2023-10" db="EMBL/GenBank/DDBJ databases">
        <title>Amphibacter perezi, gen. nov., sp. nov. a novel taxa of the family Comamonadaceae, class Betaproteobacteria isolated from the skin microbiota of Pelophylax perezi from different populations.</title>
        <authorList>
            <person name="Costa S."/>
            <person name="Proenca D.N."/>
            <person name="Lopes I."/>
            <person name="Morais P.V."/>
        </authorList>
    </citation>
    <scope>NUCLEOTIDE SEQUENCE</scope>
    <source>
        <strain evidence="1">SL12-8</strain>
    </source>
</reference>
<organism evidence="1 2">
    <name type="scientific">Amphibiibacter pelophylacis</name>
    <dbReference type="NCBI Taxonomy" id="1799477"/>
    <lineage>
        <taxon>Bacteria</taxon>
        <taxon>Pseudomonadati</taxon>
        <taxon>Pseudomonadota</taxon>
        <taxon>Betaproteobacteria</taxon>
        <taxon>Burkholderiales</taxon>
        <taxon>Sphaerotilaceae</taxon>
        <taxon>Amphibiibacter</taxon>
    </lineage>
</organism>
<gene>
    <name evidence="1" type="ORF">RV045_05890</name>
</gene>
<dbReference type="Proteomes" id="UP001364695">
    <property type="component" value="Unassembled WGS sequence"/>
</dbReference>
<evidence type="ECO:0000313" key="2">
    <source>
        <dbReference type="Proteomes" id="UP001364695"/>
    </source>
</evidence>
<name>A0ACC6P185_9BURK</name>